<dbReference type="PANTHER" id="PTHR43792:SF9">
    <property type="entry name" value="RIBOSOMAL-PROTEIN-ALANINE ACETYLTRANSFERASE"/>
    <property type="match status" value="1"/>
</dbReference>
<dbReference type="InterPro" id="IPR016181">
    <property type="entry name" value="Acyl_CoA_acyltransferase"/>
</dbReference>
<dbReference type="RefSeq" id="WP_174879332.1">
    <property type="nucleotide sequence ID" value="NZ_CADEPK010000012.1"/>
</dbReference>
<dbReference type="Pfam" id="PF13302">
    <property type="entry name" value="Acetyltransf_3"/>
    <property type="match status" value="1"/>
</dbReference>
<dbReference type="InterPro" id="IPR051531">
    <property type="entry name" value="N-acetyltransferase"/>
</dbReference>
<evidence type="ECO:0000313" key="3">
    <source>
        <dbReference type="Proteomes" id="UP001232245"/>
    </source>
</evidence>
<evidence type="ECO:0000259" key="1">
    <source>
        <dbReference type="PROSITE" id="PS51186"/>
    </source>
</evidence>
<protein>
    <submittedName>
        <fullName evidence="2">RimJ/RimL family protein N-acetyltransferase</fullName>
    </submittedName>
</protein>
<dbReference type="PANTHER" id="PTHR43792">
    <property type="entry name" value="GNAT FAMILY, PUTATIVE (AFU_ORTHOLOGUE AFUA_3G00765)-RELATED-RELATED"/>
    <property type="match status" value="1"/>
</dbReference>
<accession>A0ABT9Z0B9</accession>
<dbReference type="Gene3D" id="3.40.630.30">
    <property type="match status" value="1"/>
</dbReference>
<dbReference type="Proteomes" id="UP001232245">
    <property type="component" value="Unassembled WGS sequence"/>
</dbReference>
<comment type="caution">
    <text evidence="2">The sequence shown here is derived from an EMBL/GenBank/DDBJ whole genome shotgun (WGS) entry which is preliminary data.</text>
</comment>
<sequence length="180" mass="20736">MNLILETERLILQPFKEEDAIRIRDLANDKVLADIIGLPHPYELKHAKEWISIQPKQINEGDEYPLKIVCKELNEIIGTITLRVDKHHNKGELGYWLGKDYWGKGFATEAVKKIIEFGFNLSLNKICASAITRNNASKKVLKKAGLQKEGTLRQNKRLQNTYEDVDVYGLLQNEYKRCKA</sequence>
<dbReference type="PROSITE" id="PS51186">
    <property type="entry name" value="GNAT"/>
    <property type="match status" value="1"/>
</dbReference>
<feature type="domain" description="N-acetyltransferase" evidence="1">
    <location>
        <begin position="10"/>
        <end position="174"/>
    </location>
</feature>
<keyword evidence="3" id="KW-1185">Reference proteome</keyword>
<dbReference type="InterPro" id="IPR000182">
    <property type="entry name" value="GNAT_dom"/>
</dbReference>
<evidence type="ECO:0000313" key="2">
    <source>
        <dbReference type="EMBL" id="MDQ0225699.1"/>
    </source>
</evidence>
<dbReference type="SUPFAM" id="SSF55729">
    <property type="entry name" value="Acyl-CoA N-acyltransferases (Nat)"/>
    <property type="match status" value="1"/>
</dbReference>
<dbReference type="EMBL" id="JAUSTZ010000003">
    <property type="protein sequence ID" value="MDQ0225699.1"/>
    <property type="molecule type" value="Genomic_DNA"/>
</dbReference>
<gene>
    <name evidence="2" type="ORF">J2S02_002043</name>
</gene>
<organism evidence="2 3">
    <name type="scientific">Metabacillus niabensis</name>
    <dbReference type="NCBI Taxonomy" id="324854"/>
    <lineage>
        <taxon>Bacteria</taxon>
        <taxon>Bacillati</taxon>
        <taxon>Bacillota</taxon>
        <taxon>Bacilli</taxon>
        <taxon>Bacillales</taxon>
        <taxon>Bacillaceae</taxon>
        <taxon>Metabacillus</taxon>
    </lineage>
</organism>
<name>A0ABT9Z0B9_9BACI</name>
<reference evidence="2 3" key="1">
    <citation type="submission" date="2023-07" db="EMBL/GenBank/DDBJ databases">
        <title>Genomic Encyclopedia of Type Strains, Phase IV (KMG-IV): sequencing the most valuable type-strain genomes for metagenomic binning, comparative biology and taxonomic classification.</title>
        <authorList>
            <person name="Goeker M."/>
        </authorList>
    </citation>
    <scope>NUCLEOTIDE SEQUENCE [LARGE SCALE GENOMIC DNA]</scope>
    <source>
        <strain evidence="2 3">DSM 17723</strain>
    </source>
</reference>
<proteinExistence type="predicted"/>